<evidence type="ECO:0000256" key="3">
    <source>
        <dbReference type="SAM" id="MobiDB-lite"/>
    </source>
</evidence>
<feature type="compositionally biased region" description="Basic and acidic residues" evidence="3">
    <location>
        <begin position="317"/>
        <end position="327"/>
    </location>
</feature>
<feature type="domain" description="Cyclin-like" evidence="4">
    <location>
        <begin position="94"/>
        <end position="178"/>
    </location>
</feature>
<evidence type="ECO:0000259" key="5">
    <source>
        <dbReference type="SMART" id="SM01332"/>
    </source>
</evidence>
<evidence type="ECO:0000256" key="2">
    <source>
        <dbReference type="RuleBase" id="RU000383"/>
    </source>
</evidence>
<dbReference type="Pfam" id="PF02984">
    <property type="entry name" value="Cyclin_C"/>
    <property type="match status" value="1"/>
</dbReference>
<comment type="caution">
    <text evidence="6">The sequence shown here is derived from an EMBL/GenBank/DDBJ whole genome shotgun (WGS) entry which is preliminary data.</text>
</comment>
<dbReference type="Gene3D" id="1.10.472.10">
    <property type="entry name" value="Cyclin-like"/>
    <property type="match status" value="2"/>
</dbReference>
<feature type="domain" description="Cyclin-like" evidence="4">
    <location>
        <begin position="191"/>
        <end position="277"/>
    </location>
</feature>
<accession>A0AAW1UDF6</accession>
<proteinExistence type="inferred from homology"/>
<evidence type="ECO:0000256" key="1">
    <source>
        <dbReference type="ARBA" id="ARBA00023127"/>
    </source>
</evidence>
<evidence type="ECO:0000313" key="6">
    <source>
        <dbReference type="EMBL" id="KAK9878751.1"/>
    </source>
</evidence>
<dbReference type="Pfam" id="PF00134">
    <property type="entry name" value="Cyclin_N"/>
    <property type="match status" value="1"/>
</dbReference>
<dbReference type="SMART" id="SM01332">
    <property type="entry name" value="Cyclin_C"/>
    <property type="match status" value="1"/>
</dbReference>
<dbReference type="InterPro" id="IPR013763">
    <property type="entry name" value="Cyclin-like_dom"/>
</dbReference>
<keyword evidence="7" id="KW-1185">Reference proteome</keyword>
<feature type="domain" description="Cyclin C-terminal" evidence="5">
    <location>
        <begin position="187"/>
        <end position="305"/>
    </location>
</feature>
<comment type="similarity">
    <text evidence="2">Belongs to the cyclin family.</text>
</comment>
<evidence type="ECO:0008006" key="8">
    <source>
        <dbReference type="Google" id="ProtNLM"/>
    </source>
</evidence>
<dbReference type="GO" id="GO:0044772">
    <property type="term" value="P:mitotic cell cycle phase transition"/>
    <property type="evidence" value="ECO:0007669"/>
    <property type="project" value="InterPro"/>
</dbReference>
<reference evidence="6 7" key="1">
    <citation type="submission" date="2023-03" db="EMBL/GenBank/DDBJ databases">
        <title>Genome insight into feeding habits of ladybird beetles.</title>
        <authorList>
            <person name="Li H.-S."/>
            <person name="Huang Y.-H."/>
            <person name="Pang H."/>
        </authorList>
    </citation>
    <scope>NUCLEOTIDE SEQUENCE [LARGE SCALE GENOMIC DNA]</scope>
    <source>
        <strain evidence="6">SYSU_2023b</strain>
        <tissue evidence="6">Whole body</tissue>
    </source>
</reference>
<evidence type="ECO:0000259" key="4">
    <source>
        <dbReference type="SMART" id="SM00385"/>
    </source>
</evidence>
<dbReference type="AlphaFoldDB" id="A0AAW1UDF6"/>
<dbReference type="InterPro" id="IPR006671">
    <property type="entry name" value="Cyclin_N"/>
</dbReference>
<dbReference type="InterPro" id="IPR039361">
    <property type="entry name" value="Cyclin"/>
</dbReference>
<organism evidence="6 7">
    <name type="scientific">Henosepilachna vigintioctopunctata</name>
    <dbReference type="NCBI Taxonomy" id="420089"/>
    <lineage>
        <taxon>Eukaryota</taxon>
        <taxon>Metazoa</taxon>
        <taxon>Ecdysozoa</taxon>
        <taxon>Arthropoda</taxon>
        <taxon>Hexapoda</taxon>
        <taxon>Insecta</taxon>
        <taxon>Pterygota</taxon>
        <taxon>Neoptera</taxon>
        <taxon>Endopterygota</taxon>
        <taxon>Coleoptera</taxon>
        <taxon>Polyphaga</taxon>
        <taxon>Cucujiformia</taxon>
        <taxon>Coccinelloidea</taxon>
        <taxon>Coccinellidae</taxon>
        <taxon>Epilachninae</taxon>
        <taxon>Epilachnini</taxon>
        <taxon>Henosepilachna</taxon>
    </lineage>
</organism>
<dbReference type="GO" id="GO:0016538">
    <property type="term" value="F:cyclin-dependent protein serine/threonine kinase regulator activity"/>
    <property type="evidence" value="ECO:0007669"/>
    <property type="project" value="InterPro"/>
</dbReference>
<dbReference type="InterPro" id="IPR036915">
    <property type="entry name" value="Cyclin-like_sf"/>
</dbReference>
<feature type="region of interest" description="Disordered" evidence="3">
    <location>
        <begin position="317"/>
        <end position="337"/>
    </location>
</feature>
<evidence type="ECO:0000313" key="7">
    <source>
        <dbReference type="Proteomes" id="UP001431783"/>
    </source>
</evidence>
<protein>
    <recommendedName>
        <fullName evidence="8">Cyclin A</fullName>
    </recommendedName>
</protein>
<feature type="region of interest" description="Disordered" evidence="3">
    <location>
        <begin position="65"/>
        <end position="85"/>
    </location>
</feature>
<sequence length="337" mass="38493">MASFKIHEDVSLVPRTKYCKVQKENKENIVNKSKIPKKITLAAKRPALQCFNNGVRQDSKRIKIGNKENVPPPQDRMYTKKEEEPKPEIDSDLLKIVTACSENIESKNDVILPLSEPLTSTKVYSMVREKLQLVGSSAMLIAGKMEEIFPPMPKEWSYLTGDSFTTRQIIKMEQLIIKILEYKLKPVTSYNFLKHFCADNGIDDTTMNLAQYITELMMLEGKEFLKFKPSEIAAASILHARFNLMKHNIWPEEMEKSSGYTVHHLSPIVEAQELTLKDSPSKKQQAIREKYKSPKFGRVALIKPRCVKLIFPDSEGKEESLHTHGSEETPLDNAKVL</sequence>
<gene>
    <name evidence="6" type="ORF">WA026_023732</name>
</gene>
<dbReference type="GO" id="GO:0051301">
    <property type="term" value="P:cell division"/>
    <property type="evidence" value="ECO:0007669"/>
    <property type="project" value="UniProtKB-KW"/>
</dbReference>
<dbReference type="PANTHER" id="PTHR10177">
    <property type="entry name" value="CYCLINS"/>
    <property type="match status" value="1"/>
</dbReference>
<dbReference type="SUPFAM" id="SSF47954">
    <property type="entry name" value="Cyclin-like"/>
    <property type="match status" value="2"/>
</dbReference>
<dbReference type="InterPro" id="IPR004367">
    <property type="entry name" value="Cyclin_C-dom"/>
</dbReference>
<dbReference type="SMART" id="SM00385">
    <property type="entry name" value="CYCLIN"/>
    <property type="match status" value="2"/>
</dbReference>
<dbReference type="Proteomes" id="UP001431783">
    <property type="component" value="Unassembled WGS sequence"/>
</dbReference>
<dbReference type="EMBL" id="JARQZJ010000058">
    <property type="protein sequence ID" value="KAK9878751.1"/>
    <property type="molecule type" value="Genomic_DNA"/>
</dbReference>
<keyword evidence="1 2" id="KW-0195">Cyclin</keyword>
<name>A0AAW1UDF6_9CUCU</name>
<dbReference type="FunFam" id="1.10.472.10:FF:000013">
    <property type="entry name" value="Cyclin A1"/>
    <property type="match status" value="1"/>
</dbReference>